<proteinExistence type="predicted"/>
<gene>
    <name evidence="2" type="ORF">CYJ95_12450</name>
    <name evidence="1" type="ORF">CYJ95_12485</name>
</gene>
<dbReference type="EMBL" id="PKJT01000037">
    <property type="protein sequence ID" value="PKZ78538.1"/>
    <property type="molecule type" value="Genomic_DNA"/>
</dbReference>
<name>A0AAX0VHA6_MICLU</name>
<accession>A0AAX0VHA6</accession>
<comment type="caution">
    <text evidence="1">The sequence shown here is derived from an EMBL/GenBank/DDBJ whole genome shotgun (WGS) entry which is preliminary data.</text>
</comment>
<feature type="non-terminal residue" evidence="1">
    <location>
        <position position="30"/>
    </location>
</feature>
<protein>
    <submittedName>
        <fullName evidence="1">Transposase</fullName>
    </submittedName>
</protein>
<sequence>MPAPYPQEFRDDVVRVAQNREPGTHLKQIA</sequence>
<reference evidence="1 3" key="1">
    <citation type="submission" date="2017-12" db="EMBL/GenBank/DDBJ databases">
        <title>Phylogenetic diversity of female urinary microbiome.</title>
        <authorList>
            <person name="Thomas-White K."/>
            <person name="Wolfe A.J."/>
        </authorList>
    </citation>
    <scope>NUCLEOTIDE SEQUENCE [LARGE SCALE GENOMIC DNA]</scope>
    <source>
        <strain evidence="1 3">UMB0038</strain>
    </source>
</reference>
<dbReference type="Proteomes" id="UP000234847">
    <property type="component" value="Unassembled WGS sequence"/>
</dbReference>
<evidence type="ECO:0000313" key="2">
    <source>
        <dbReference type="EMBL" id="PKZ78559.1"/>
    </source>
</evidence>
<evidence type="ECO:0000313" key="1">
    <source>
        <dbReference type="EMBL" id="PKZ78538.1"/>
    </source>
</evidence>
<evidence type="ECO:0000313" key="3">
    <source>
        <dbReference type="Proteomes" id="UP000234847"/>
    </source>
</evidence>
<dbReference type="AlphaFoldDB" id="A0AAX0VHA6"/>
<organism evidence="1 3">
    <name type="scientific">Micrococcus luteus</name>
    <name type="common">Micrococcus lysodeikticus</name>
    <dbReference type="NCBI Taxonomy" id="1270"/>
    <lineage>
        <taxon>Bacteria</taxon>
        <taxon>Bacillati</taxon>
        <taxon>Actinomycetota</taxon>
        <taxon>Actinomycetes</taxon>
        <taxon>Micrococcales</taxon>
        <taxon>Micrococcaceae</taxon>
        <taxon>Micrococcus</taxon>
    </lineage>
</organism>
<dbReference type="EMBL" id="PKJT01000035">
    <property type="protein sequence ID" value="PKZ78559.1"/>
    <property type="molecule type" value="Genomic_DNA"/>
</dbReference>